<evidence type="ECO:0000259" key="2">
    <source>
        <dbReference type="Pfam" id="PF14111"/>
    </source>
</evidence>
<dbReference type="Proteomes" id="UP001634007">
    <property type="component" value="Unassembled WGS sequence"/>
</dbReference>
<dbReference type="PANTHER" id="PTHR31286:SF165">
    <property type="entry name" value="DUF4283 DOMAIN-CONTAINING PROTEIN"/>
    <property type="match status" value="1"/>
</dbReference>
<evidence type="ECO:0000313" key="4">
    <source>
        <dbReference type="Proteomes" id="UP001634007"/>
    </source>
</evidence>
<comment type="caution">
    <text evidence="3">The sequence shown here is derived from an EMBL/GenBank/DDBJ whole genome shotgun (WGS) entry which is preliminary data.</text>
</comment>
<gene>
    <name evidence="3" type="ORF">ACJRO7_022542</name>
</gene>
<evidence type="ECO:0000256" key="1">
    <source>
        <dbReference type="SAM" id="MobiDB-lite"/>
    </source>
</evidence>
<dbReference type="InterPro" id="IPR040256">
    <property type="entry name" value="At4g02000-like"/>
</dbReference>
<dbReference type="Pfam" id="PF14111">
    <property type="entry name" value="DUF4283"/>
    <property type="match status" value="1"/>
</dbReference>
<accession>A0ABD3K033</accession>
<keyword evidence="4" id="KW-1185">Reference proteome</keyword>
<name>A0ABD3K033_EUCGL</name>
<feature type="domain" description="DUF4283" evidence="2">
    <location>
        <begin position="117"/>
        <end position="195"/>
    </location>
</feature>
<dbReference type="AlphaFoldDB" id="A0ABD3K033"/>
<dbReference type="PANTHER" id="PTHR31286">
    <property type="entry name" value="GLYCINE-RICH CELL WALL STRUCTURAL PROTEIN 1.8-LIKE"/>
    <property type="match status" value="1"/>
</dbReference>
<proteinExistence type="predicted"/>
<sequence length="374" mass="41490">MVGVSSRLNAVGCENVSSGVSTRKEKRISFSRDSVARPLPAPRDQEPNPVQISSKKATGNSSSIPSGSKPQTQVRSWAAVTRSATKGYGLSFVPPATIENSKILQMPDELLEASHLKWEECLVGYYIGKRLPFQLTEDALKHAWGHHLIEVIAADLGFYFFHIPDGEFRKRVLDGGLITVAKIPLILQQWHPMLELKKIAHNTVPIWIRLRNVPVALWSAAGISFLASGIGKPLFVDNRTEQMAMVAFAHVCVEIDASNSLPEVVEFMMKGELRTVTVQYEWILALCPSCSTFGHKCPVPTEAGPSKVGLALPRSHGPPQNEWREVRSRRNKNIPDVQVLNSTRIAPIPPPPNLVGTSKDYLCRRSFWPLILNR</sequence>
<dbReference type="EMBL" id="JBJKBG010000006">
    <property type="protein sequence ID" value="KAL3733033.1"/>
    <property type="molecule type" value="Genomic_DNA"/>
</dbReference>
<evidence type="ECO:0000313" key="3">
    <source>
        <dbReference type="EMBL" id="KAL3733033.1"/>
    </source>
</evidence>
<feature type="compositionally biased region" description="Polar residues" evidence="1">
    <location>
        <begin position="48"/>
        <end position="74"/>
    </location>
</feature>
<feature type="region of interest" description="Disordered" evidence="1">
    <location>
        <begin position="16"/>
        <end position="74"/>
    </location>
</feature>
<organism evidence="3 4">
    <name type="scientific">Eucalyptus globulus</name>
    <name type="common">Tasmanian blue gum</name>
    <dbReference type="NCBI Taxonomy" id="34317"/>
    <lineage>
        <taxon>Eukaryota</taxon>
        <taxon>Viridiplantae</taxon>
        <taxon>Streptophyta</taxon>
        <taxon>Embryophyta</taxon>
        <taxon>Tracheophyta</taxon>
        <taxon>Spermatophyta</taxon>
        <taxon>Magnoliopsida</taxon>
        <taxon>eudicotyledons</taxon>
        <taxon>Gunneridae</taxon>
        <taxon>Pentapetalae</taxon>
        <taxon>rosids</taxon>
        <taxon>malvids</taxon>
        <taxon>Myrtales</taxon>
        <taxon>Myrtaceae</taxon>
        <taxon>Myrtoideae</taxon>
        <taxon>Eucalypteae</taxon>
        <taxon>Eucalyptus</taxon>
    </lineage>
</organism>
<reference evidence="3 4" key="1">
    <citation type="submission" date="2024-11" db="EMBL/GenBank/DDBJ databases">
        <title>Chromosome-level genome assembly of Eucalyptus globulus Labill. provides insights into its genome evolution.</title>
        <authorList>
            <person name="Li X."/>
        </authorList>
    </citation>
    <scope>NUCLEOTIDE SEQUENCE [LARGE SCALE GENOMIC DNA]</scope>
    <source>
        <strain evidence="3">CL2024</strain>
        <tissue evidence="3">Fresh tender leaves</tissue>
    </source>
</reference>
<protein>
    <recommendedName>
        <fullName evidence="2">DUF4283 domain-containing protein</fullName>
    </recommendedName>
</protein>
<dbReference type="InterPro" id="IPR025558">
    <property type="entry name" value="DUF4283"/>
</dbReference>